<keyword evidence="4" id="KW-1185">Reference proteome</keyword>
<evidence type="ECO:0000256" key="1">
    <source>
        <dbReference type="ARBA" id="ARBA00003238"/>
    </source>
</evidence>
<accession>A0ABS7YWD1</accession>
<organism evidence="3 4">
    <name type="scientific">Anaerococcus degeneri</name>
    <dbReference type="NCBI Taxonomy" id="361500"/>
    <lineage>
        <taxon>Bacteria</taxon>
        <taxon>Bacillati</taxon>
        <taxon>Bacillota</taxon>
        <taxon>Tissierellia</taxon>
        <taxon>Tissierellales</taxon>
        <taxon>Peptoniphilaceae</taxon>
        <taxon>Anaerococcus</taxon>
    </lineage>
</organism>
<dbReference type="InterPro" id="IPR050270">
    <property type="entry name" value="DegV_domain_contain"/>
</dbReference>
<dbReference type="NCBIfam" id="TIGR00762">
    <property type="entry name" value="DegV"/>
    <property type="match status" value="1"/>
</dbReference>
<dbReference type="PANTHER" id="PTHR33434">
    <property type="entry name" value="DEGV DOMAIN-CONTAINING PROTEIN DR_1986-RELATED"/>
    <property type="match status" value="1"/>
</dbReference>
<comment type="caution">
    <text evidence="3">The sequence shown here is derived from an EMBL/GenBank/DDBJ whole genome shotgun (WGS) entry which is preliminary data.</text>
</comment>
<dbReference type="Gene3D" id="3.40.50.10440">
    <property type="entry name" value="Dihydroxyacetone kinase, domain 1"/>
    <property type="match status" value="1"/>
</dbReference>
<dbReference type="Pfam" id="PF02645">
    <property type="entry name" value="DegV"/>
    <property type="match status" value="1"/>
</dbReference>
<evidence type="ECO:0000313" key="4">
    <source>
        <dbReference type="Proteomes" id="UP001198374"/>
    </source>
</evidence>
<evidence type="ECO:0000256" key="2">
    <source>
        <dbReference type="ARBA" id="ARBA00023121"/>
    </source>
</evidence>
<dbReference type="SUPFAM" id="SSF82549">
    <property type="entry name" value="DAK1/DegV-like"/>
    <property type="match status" value="1"/>
</dbReference>
<name>A0ABS7YWD1_9FIRM</name>
<dbReference type="InterPro" id="IPR043168">
    <property type="entry name" value="DegV_C"/>
</dbReference>
<dbReference type="InterPro" id="IPR003797">
    <property type="entry name" value="DegV"/>
</dbReference>
<comment type="function">
    <text evidence="1">May bind long-chain fatty acids, such as palmitate, and may play a role in lipid transport or fatty acid metabolism.</text>
</comment>
<dbReference type="EMBL" id="JAIWIY010000001">
    <property type="protein sequence ID" value="MCA2095404.1"/>
    <property type="molecule type" value="Genomic_DNA"/>
</dbReference>
<keyword evidence="2" id="KW-0446">Lipid-binding</keyword>
<evidence type="ECO:0000313" key="3">
    <source>
        <dbReference type="EMBL" id="MCA2095404.1"/>
    </source>
</evidence>
<reference evidence="4" key="1">
    <citation type="submission" date="2023-07" db="EMBL/GenBank/DDBJ databases">
        <title>FDA dAtabase for Regulatory Grade micrObial Sequences (FDA-ARGOS): Supporting development and validation of Infectious Disease Dx tests.</title>
        <authorList>
            <person name="Sproer C."/>
            <person name="Gronow S."/>
            <person name="Severitt S."/>
            <person name="Schroder I."/>
            <person name="Tallon L."/>
            <person name="Sadzewicz L."/>
            <person name="Zhao X."/>
            <person name="Boylan J."/>
            <person name="Ott S."/>
            <person name="Bowen H."/>
            <person name="Vavikolanu K."/>
            <person name="Hazen T."/>
            <person name="Aluvathingal J."/>
            <person name="Nadendla S."/>
            <person name="Lowell S."/>
            <person name="Myers T."/>
            <person name="Yan Y."/>
        </authorList>
    </citation>
    <scope>NUCLEOTIDE SEQUENCE [LARGE SCALE GENOMIC DNA]</scope>
    <source>
        <strain evidence="4">FDAARGOS_1538</strain>
    </source>
</reference>
<dbReference type="Proteomes" id="UP001198374">
    <property type="component" value="Unassembled WGS sequence"/>
</dbReference>
<dbReference type="Gene3D" id="3.30.1180.10">
    <property type="match status" value="1"/>
</dbReference>
<dbReference type="PANTHER" id="PTHR33434:SF3">
    <property type="entry name" value="DEGV DOMAIN-CONTAINING PROTEIN YITS"/>
    <property type="match status" value="1"/>
</dbReference>
<dbReference type="Gene3D" id="2.20.28.50">
    <property type="entry name" value="degv family protein"/>
    <property type="match status" value="1"/>
</dbReference>
<protein>
    <submittedName>
        <fullName evidence="3">DegV family protein</fullName>
    </submittedName>
</protein>
<proteinExistence type="predicted"/>
<dbReference type="PROSITE" id="PS51482">
    <property type="entry name" value="DEGV"/>
    <property type="match status" value="1"/>
</dbReference>
<gene>
    <name evidence="3" type="ORF">LDJ82_00460</name>
</gene>
<dbReference type="RefSeq" id="WP_209772214.1">
    <property type="nucleotide sequence ID" value="NZ_JAGGLO010000001.1"/>
</dbReference>
<sequence>MSDFILSASSTVDIPREELEKENIKWIGFPYQIDGVDYIDDLGLTISLDEFYQKLDEGALATTSQITYLTYIKYFKDLLEEGKDILHMCLSSGMTGEYQQALMAKKELEEKYPDRKIYILDSLTATSCEGLLLLAINELRKEGKPIEEVFNWAEANRIKANAVFFTSDLTYLVRGGRLSKAAGSFGNMLNICPIMEANSEGKIIVIDKIRTKKKAMKALVKKIMSRLIKDFPYKHEIFIVHTHAYDDALELKDRLEKSLEDYRCDIKIYEIGTTVGSHLGPGTVGACFWGEGKTI</sequence>